<organism evidence="12 13">
    <name type="scientific">Micropruina glycogenica</name>
    <dbReference type="NCBI Taxonomy" id="75385"/>
    <lineage>
        <taxon>Bacteria</taxon>
        <taxon>Bacillati</taxon>
        <taxon>Actinomycetota</taxon>
        <taxon>Actinomycetes</taxon>
        <taxon>Propionibacteriales</taxon>
        <taxon>Nocardioidaceae</taxon>
        <taxon>Micropruina</taxon>
    </lineage>
</organism>
<proteinExistence type="predicted"/>
<feature type="binding site" evidence="10">
    <location>
        <position position="163"/>
    </location>
    <ligand>
        <name>FAD</name>
        <dbReference type="ChEBI" id="CHEBI:57692"/>
    </ligand>
</feature>
<dbReference type="GO" id="GO:0000166">
    <property type="term" value="F:nucleotide binding"/>
    <property type="evidence" value="ECO:0007669"/>
    <property type="project" value="UniProtKB-KW"/>
</dbReference>
<dbReference type="PANTHER" id="PTHR13914:SF0">
    <property type="entry name" value="PROLINE DEHYDROGENASE 1, MITOCHONDRIAL"/>
    <property type="match status" value="1"/>
</dbReference>
<feature type="binding site" evidence="10">
    <location>
        <begin position="187"/>
        <end position="189"/>
    </location>
    <ligand>
        <name>FAD</name>
        <dbReference type="ChEBI" id="CHEBI:57692"/>
    </ligand>
</feature>
<dbReference type="EC" id="1.5.5.2" evidence="2"/>
<dbReference type="GO" id="GO:0004657">
    <property type="term" value="F:proline dehydrogenase activity"/>
    <property type="evidence" value="ECO:0007669"/>
    <property type="project" value="UniProtKB-EC"/>
</dbReference>
<feature type="domain" description="Proline dehydrogenase" evidence="11">
    <location>
        <begin position="43"/>
        <end position="300"/>
    </location>
</feature>
<evidence type="ECO:0000256" key="6">
    <source>
        <dbReference type="ARBA" id="ARBA00023002"/>
    </source>
</evidence>
<evidence type="ECO:0000256" key="7">
    <source>
        <dbReference type="ARBA" id="ARBA00023062"/>
    </source>
</evidence>
<dbReference type="Proteomes" id="UP000238164">
    <property type="component" value="Chromosome 1"/>
</dbReference>
<accession>A0A2N9JCG8</accession>
<keyword evidence="13" id="KW-1185">Reference proteome</keyword>
<evidence type="ECO:0000256" key="2">
    <source>
        <dbReference type="ARBA" id="ARBA00012695"/>
    </source>
</evidence>
<sequence length="317" mass="35123">MLKNVLLGLSRTPAVKHAVVAFPLTRRLVERFVAGENLDDCLRVTHALVERGLLVTIDFLGEDTTTAAQADRVTDTYVELLNRLSAEGLTGEVEVSIKLSALGALLAGGHELALDNARVICAAADRVGTTVTVDAEDHTTTDATLRTVAKLREQYPWVGTVLQSMLYRTTTDCLQQRDPGNRVRLCKGAYAEPSEVAHQAKSAVDRNYRRCATVLLEGDGRPLFATHDDAMIGHVLDEVSRLDRAVDSFELQMLLGIRSDEQVRLAGLGHSMRVYVPFGTDWYAYFMRRLAERPANVVFLLRALFERPKKKQVQSGF</sequence>
<feature type="binding site" evidence="9">
    <location>
        <position position="288"/>
    </location>
    <ligand>
        <name>substrate</name>
    </ligand>
</feature>
<dbReference type="PANTHER" id="PTHR13914">
    <property type="entry name" value="PROLINE OXIDASE"/>
    <property type="match status" value="1"/>
</dbReference>
<reference evidence="12 13" key="1">
    <citation type="submission" date="2018-02" db="EMBL/GenBank/DDBJ databases">
        <authorList>
            <person name="Cohen D.B."/>
            <person name="Kent A.D."/>
        </authorList>
    </citation>
    <scope>NUCLEOTIDE SEQUENCE [LARGE SCALE GENOMIC DNA]</scope>
    <source>
        <strain evidence="12">1</strain>
    </source>
</reference>
<feature type="binding site" evidence="10">
    <location>
        <begin position="226"/>
        <end position="227"/>
    </location>
    <ligand>
        <name>FAD</name>
        <dbReference type="ChEBI" id="CHEBI:57692"/>
    </ligand>
</feature>
<dbReference type="Pfam" id="PF01619">
    <property type="entry name" value="Pro_dh"/>
    <property type="match status" value="1"/>
</dbReference>
<comment type="catalytic activity">
    <reaction evidence="8">
        <text>L-proline + a quinone = (S)-1-pyrroline-5-carboxylate + a quinol + H(+)</text>
        <dbReference type="Rhea" id="RHEA:23784"/>
        <dbReference type="ChEBI" id="CHEBI:15378"/>
        <dbReference type="ChEBI" id="CHEBI:17388"/>
        <dbReference type="ChEBI" id="CHEBI:24646"/>
        <dbReference type="ChEBI" id="CHEBI:60039"/>
        <dbReference type="ChEBI" id="CHEBI:132124"/>
        <dbReference type="EC" id="1.5.5.2"/>
    </reaction>
</comment>
<keyword evidence="7" id="KW-0642">Proline metabolism</keyword>
<dbReference type="SUPFAM" id="SSF51730">
    <property type="entry name" value="FAD-linked oxidoreductase"/>
    <property type="match status" value="1"/>
</dbReference>
<dbReference type="EMBL" id="LT985188">
    <property type="protein sequence ID" value="SPD85165.1"/>
    <property type="molecule type" value="Genomic_DNA"/>
</dbReference>
<keyword evidence="6" id="KW-0560">Oxidoreductase</keyword>
<dbReference type="UniPathway" id="UPA00261">
    <property type="reaction ID" value="UER00373"/>
</dbReference>
<dbReference type="InterPro" id="IPR015659">
    <property type="entry name" value="Proline_oxidase"/>
</dbReference>
<name>A0A2N9JCG8_9ACTN</name>
<evidence type="ECO:0000256" key="1">
    <source>
        <dbReference type="ARBA" id="ARBA00004739"/>
    </source>
</evidence>
<dbReference type="InterPro" id="IPR008219">
    <property type="entry name" value="PRODH_bac_arc"/>
</dbReference>
<evidence type="ECO:0000256" key="5">
    <source>
        <dbReference type="ARBA" id="ARBA00022827"/>
    </source>
</evidence>
<comment type="cofactor">
    <cofactor evidence="10">
        <name>FAD</name>
        <dbReference type="ChEBI" id="CHEBI:57692"/>
    </cofactor>
    <text evidence="10">Binds 1 FAD per subunit.</text>
</comment>
<evidence type="ECO:0000256" key="3">
    <source>
        <dbReference type="ARBA" id="ARBA00022630"/>
    </source>
</evidence>
<evidence type="ECO:0000256" key="8">
    <source>
        <dbReference type="ARBA" id="ARBA00048779"/>
    </source>
</evidence>
<dbReference type="InterPro" id="IPR029041">
    <property type="entry name" value="FAD-linked_oxidoreductase-like"/>
</dbReference>
<comment type="pathway">
    <text evidence="1">Amino-acid degradation; L-proline degradation into L-glutamate; L-glutamate from L-proline: step 1/2.</text>
</comment>
<dbReference type="PIRSF" id="PIRSF000196">
    <property type="entry name" value="Pro_dehydrog"/>
    <property type="match status" value="1"/>
</dbReference>
<dbReference type="InterPro" id="IPR002872">
    <property type="entry name" value="Proline_DH_dom"/>
</dbReference>
<feature type="binding site" evidence="10">
    <location>
        <position position="201"/>
    </location>
    <ligand>
        <name>FAD</name>
        <dbReference type="ChEBI" id="CHEBI:57692"/>
    </ligand>
</feature>
<dbReference type="OrthoDB" id="9773461at2"/>
<dbReference type="Gene3D" id="3.20.20.220">
    <property type="match status" value="1"/>
</dbReference>
<evidence type="ECO:0000259" key="11">
    <source>
        <dbReference type="Pfam" id="PF01619"/>
    </source>
</evidence>
<keyword evidence="3" id="KW-0285">Flavoprotein</keyword>
<dbReference type="KEGG" id="mgg:MPLG2_0129"/>
<feature type="binding site" evidence="9">
    <location>
        <position position="289"/>
    </location>
    <ligand>
        <name>substrate</name>
    </ligand>
</feature>
<dbReference type="RefSeq" id="WP_105184470.1">
    <property type="nucleotide sequence ID" value="NZ_BAAAGO010000016.1"/>
</dbReference>
<feature type="binding site" evidence="9">
    <location>
        <position position="98"/>
    </location>
    <ligand>
        <name>substrate</name>
    </ligand>
</feature>
<dbReference type="AlphaFoldDB" id="A0A2N9JCG8"/>
<keyword evidence="4 10" id="KW-0547">Nucleotide-binding</keyword>
<evidence type="ECO:0000256" key="10">
    <source>
        <dbReference type="PIRSR" id="PIRSR000196-2"/>
    </source>
</evidence>
<evidence type="ECO:0000313" key="12">
    <source>
        <dbReference type="EMBL" id="SPD85165.1"/>
    </source>
</evidence>
<gene>
    <name evidence="12" type="ORF">MPLG2_0129</name>
</gene>
<evidence type="ECO:0000256" key="4">
    <source>
        <dbReference type="ARBA" id="ARBA00022741"/>
    </source>
</evidence>
<evidence type="ECO:0000256" key="9">
    <source>
        <dbReference type="PIRSR" id="PIRSR000196-1"/>
    </source>
</evidence>
<protein>
    <recommendedName>
        <fullName evidence="2">proline dehydrogenase</fullName>
        <ecNumber evidence="2">1.5.5.2</ecNumber>
    </recommendedName>
</protein>
<evidence type="ECO:0000313" key="13">
    <source>
        <dbReference type="Proteomes" id="UP000238164"/>
    </source>
</evidence>
<keyword evidence="5 10" id="KW-0274">FAD</keyword>
<dbReference type="GO" id="GO:0010133">
    <property type="term" value="P:L-proline catabolic process to L-glutamate"/>
    <property type="evidence" value="ECO:0007669"/>
    <property type="project" value="UniProtKB-UniPathway"/>
</dbReference>